<dbReference type="EMBL" id="CAJNOU010001719">
    <property type="protein sequence ID" value="CAF1244172.1"/>
    <property type="molecule type" value="Genomic_DNA"/>
</dbReference>
<reference evidence="2" key="1">
    <citation type="submission" date="2021-02" db="EMBL/GenBank/DDBJ databases">
        <authorList>
            <person name="Nowell W R."/>
        </authorList>
    </citation>
    <scope>NUCLEOTIDE SEQUENCE</scope>
</reference>
<dbReference type="EMBL" id="CAJNOT010001055">
    <property type="protein sequence ID" value="CAF1136496.1"/>
    <property type="molecule type" value="Genomic_DNA"/>
</dbReference>
<dbReference type="Proteomes" id="UP000663864">
    <property type="component" value="Unassembled WGS sequence"/>
</dbReference>
<keyword evidence="6" id="KW-1185">Reference proteome</keyword>
<sequence length="67" mass="8335">MKQNPLRTIENLTKFQERNNMLRESSIAQDHWQHELKRIMEQERDEVDREKQAPAIYEQERIYLHNQ</sequence>
<dbReference type="Proteomes" id="UP000663870">
    <property type="component" value="Unassembled WGS sequence"/>
</dbReference>
<evidence type="ECO:0000313" key="4">
    <source>
        <dbReference type="EMBL" id="CAF1478718.1"/>
    </source>
</evidence>
<name>A0A814ZKH6_9BILA</name>
<dbReference type="Proteomes" id="UP000663889">
    <property type="component" value="Unassembled WGS sequence"/>
</dbReference>
<proteinExistence type="predicted"/>
<evidence type="ECO:0000313" key="5">
    <source>
        <dbReference type="EMBL" id="CAF1647336.1"/>
    </source>
</evidence>
<accession>A0A814ZKH6</accession>
<comment type="caution">
    <text evidence="2">The sequence shown here is derived from an EMBL/GenBank/DDBJ whole genome shotgun (WGS) entry which is preliminary data.</text>
</comment>
<dbReference type="Proteomes" id="UP000663854">
    <property type="component" value="Unassembled WGS sequence"/>
</dbReference>
<gene>
    <name evidence="5" type="ORF">JXQ802_LOCUS54081</name>
    <name evidence="4" type="ORF">PYM288_LOCUS37661</name>
    <name evidence="3" type="ORF">RFH988_LOCUS34451</name>
    <name evidence="2" type="ORF">SEV965_LOCUS23386</name>
    <name evidence="1" type="ORF">ZHD862_LOCUS19411</name>
</gene>
<protein>
    <submittedName>
        <fullName evidence="2">Uncharacterized protein</fullName>
    </submittedName>
</protein>
<evidence type="ECO:0000313" key="2">
    <source>
        <dbReference type="EMBL" id="CAF1244172.1"/>
    </source>
</evidence>
<dbReference type="AlphaFoldDB" id="A0A814ZKH6"/>
<dbReference type="OrthoDB" id="10221268at2759"/>
<dbReference type="Proteomes" id="UP000663882">
    <property type="component" value="Unassembled WGS sequence"/>
</dbReference>
<organism evidence="2 7">
    <name type="scientific">Rotaria sordida</name>
    <dbReference type="NCBI Taxonomy" id="392033"/>
    <lineage>
        <taxon>Eukaryota</taxon>
        <taxon>Metazoa</taxon>
        <taxon>Spiralia</taxon>
        <taxon>Gnathifera</taxon>
        <taxon>Rotifera</taxon>
        <taxon>Eurotatoria</taxon>
        <taxon>Bdelloidea</taxon>
        <taxon>Philodinida</taxon>
        <taxon>Philodinidae</taxon>
        <taxon>Rotaria</taxon>
    </lineage>
</organism>
<dbReference type="EMBL" id="CAJNOO010004776">
    <property type="protein sequence ID" value="CAF1393331.1"/>
    <property type="molecule type" value="Genomic_DNA"/>
</dbReference>
<evidence type="ECO:0000313" key="3">
    <source>
        <dbReference type="EMBL" id="CAF1393331.1"/>
    </source>
</evidence>
<dbReference type="EMBL" id="CAJNOL010010063">
    <property type="protein sequence ID" value="CAF1647336.1"/>
    <property type="molecule type" value="Genomic_DNA"/>
</dbReference>
<dbReference type="EMBL" id="CAJNOH010008378">
    <property type="protein sequence ID" value="CAF1478718.1"/>
    <property type="molecule type" value="Genomic_DNA"/>
</dbReference>
<evidence type="ECO:0000313" key="6">
    <source>
        <dbReference type="Proteomes" id="UP000663870"/>
    </source>
</evidence>
<evidence type="ECO:0000313" key="7">
    <source>
        <dbReference type="Proteomes" id="UP000663889"/>
    </source>
</evidence>
<evidence type="ECO:0000313" key="1">
    <source>
        <dbReference type="EMBL" id="CAF1136496.1"/>
    </source>
</evidence>